<keyword evidence="4" id="KW-0808">Transferase</keyword>
<keyword evidence="3 10" id="KW-0328">Glycosyltransferase</keyword>
<dbReference type="EMBL" id="JAZDUA010000470">
    <property type="protein sequence ID" value="KAK7792135.1"/>
    <property type="molecule type" value="Genomic_DNA"/>
</dbReference>
<comment type="caution">
    <text evidence="11">The sequence shown here is derived from an EMBL/GenBank/DDBJ whole genome shotgun (WGS) entry which is preliminary data.</text>
</comment>
<dbReference type="GO" id="GO:0006493">
    <property type="term" value="P:protein O-linked glycosylation"/>
    <property type="evidence" value="ECO:0007669"/>
    <property type="project" value="TreeGrafter"/>
</dbReference>
<proteinExistence type="inferred from homology"/>
<evidence type="ECO:0000256" key="3">
    <source>
        <dbReference type="ARBA" id="ARBA00022676"/>
    </source>
</evidence>
<evidence type="ECO:0000256" key="5">
    <source>
        <dbReference type="ARBA" id="ARBA00022692"/>
    </source>
</evidence>
<evidence type="ECO:0000256" key="6">
    <source>
        <dbReference type="ARBA" id="ARBA00022968"/>
    </source>
</evidence>
<organism evidence="11 12">
    <name type="scientific">Gryllus longicercus</name>
    <dbReference type="NCBI Taxonomy" id="2509291"/>
    <lineage>
        <taxon>Eukaryota</taxon>
        <taxon>Metazoa</taxon>
        <taxon>Ecdysozoa</taxon>
        <taxon>Arthropoda</taxon>
        <taxon>Hexapoda</taxon>
        <taxon>Insecta</taxon>
        <taxon>Pterygota</taxon>
        <taxon>Neoptera</taxon>
        <taxon>Polyneoptera</taxon>
        <taxon>Orthoptera</taxon>
        <taxon>Ensifera</taxon>
        <taxon>Gryllidea</taxon>
        <taxon>Grylloidea</taxon>
        <taxon>Gryllidae</taxon>
        <taxon>Gryllinae</taxon>
        <taxon>Gryllus</taxon>
    </lineage>
</organism>
<dbReference type="GO" id="GO:0016758">
    <property type="term" value="F:hexosyltransferase activity"/>
    <property type="evidence" value="ECO:0007669"/>
    <property type="project" value="InterPro"/>
</dbReference>
<evidence type="ECO:0000256" key="2">
    <source>
        <dbReference type="ARBA" id="ARBA00008661"/>
    </source>
</evidence>
<evidence type="ECO:0000256" key="1">
    <source>
        <dbReference type="ARBA" id="ARBA00004323"/>
    </source>
</evidence>
<comment type="subcellular location">
    <subcellularLocation>
        <location evidence="1 10">Golgi apparatus membrane</location>
        <topology evidence="1 10">Single-pass type II membrane protein</topology>
    </subcellularLocation>
</comment>
<keyword evidence="5 10" id="KW-0812">Transmembrane</keyword>
<name>A0AAN9V9E0_9ORTH</name>
<keyword evidence="12" id="KW-1185">Reference proteome</keyword>
<keyword evidence="6 10" id="KW-0735">Signal-anchor</keyword>
<dbReference type="AlphaFoldDB" id="A0AAN9V9E0"/>
<gene>
    <name evidence="11" type="ORF">R5R35_004368</name>
</gene>
<evidence type="ECO:0000256" key="9">
    <source>
        <dbReference type="ARBA" id="ARBA00023136"/>
    </source>
</evidence>
<accession>A0AAN9V9E0</accession>
<comment type="similarity">
    <text evidence="2 10">Belongs to the glycosyltransferase 31 family.</text>
</comment>
<dbReference type="Pfam" id="PF01762">
    <property type="entry name" value="Galactosyl_T"/>
    <property type="match status" value="2"/>
</dbReference>
<evidence type="ECO:0000256" key="7">
    <source>
        <dbReference type="ARBA" id="ARBA00022989"/>
    </source>
</evidence>
<dbReference type="InterPro" id="IPR002659">
    <property type="entry name" value="Glyco_trans_31"/>
</dbReference>
<protein>
    <recommendedName>
        <fullName evidence="10">Hexosyltransferase</fullName>
        <ecNumber evidence="10">2.4.1.-</ecNumber>
    </recommendedName>
</protein>
<keyword evidence="8 10" id="KW-0333">Golgi apparatus</keyword>
<evidence type="ECO:0000256" key="4">
    <source>
        <dbReference type="ARBA" id="ARBA00022679"/>
    </source>
</evidence>
<keyword evidence="9 10" id="KW-0472">Membrane</keyword>
<feature type="transmembrane region" description="Helical" evidence="10">
    <location>
        <begin position="42"/>
        <end position="63"/>
    </location>
</feature>
<evidence type="ECO:0000313" key="11">
    <source>
        <dbReference type="EMBL" id="KAK7792135.1"/>
    </source>
</evidence>
<dbReference type="Proteomes" id="UP001378592">
    <property type="component" value="Unassembled WGS sequence"/>
</dbReference>
<dbReference type="EC" id="2.4.1.-" evidence="10"/>
<dbReference type="Gene3D" id="3.90.550.50">
    <property type="match status" value="1"/>
</dbReference>
<evidence type="ECO:0000313" key="12">
    <source>
        <dbReference type="Proteomes" id="UP001378592"/>
    </source>
</evidence>
<reference evidence="11 12" key="1">
    <citation type="submission" date="2024-03" db="EMBL/GenBank/DDBJ databases">
        <title>The genome assembly and annotation of the cricket Gryllus longicercus Weissman &amp; Gray.</title>
        <authorList>
            <person name="Szrajer S."/>
            <person name="Gray D."/>
            <person name="Ylla G."/>
        </authorList>
    </citation>
    <scope>NUCLEOTIDE SEQUENCE [LARGE SCALE GENOMIC DNA]</scope>
    <source>
        <strain evidence="11">DAG 2021-001</strain>
        <tissue evidence="11">Whole body minus gut</tissue>
    </source>
</reference>
<evidence type="ECO:0000256" key="8">
    <source>
        <dbReference type="ARBA" id="ARBA00023034"/>
    </source>
</evidence>
<dbReference type="PANTHER" id="PTHR11214:SF314">
    <property type="entry name" value="HEXOSYLTRANSFERASE"/>
    <property type="match status" value="1"/>
</dbReference>
<evidence type="ECO:0000256" key="10">
    <source>
        <dbReference type="RuleBase" id="RU363063"/>
    </source>
</evidence>
<sequence>MVMAAGARRCGAGGRRLLASLLQQLQMQLQGRGAALRFNRRCICALSGAGLLLAGLLLLSAAWSDDESSAVKGMEFLRESRDARRYVRPLTSTALLTPPPGSAAAAACNAPPMGPGPGVASFEANDPLAAQLAPAPPLRLLMLVTSAPAHHERRQAIRETWGGRSEDARLVFVLGRGPEPATEPSSAVMAEAQRHGDLLVEDFTDAYYNLTLKTLFLLKWAVRECPSAAFVLKTDDDMLINTRGLVRALPRWVAQARGGGANGRLGGLGDAAAAEDAAAAAAAAGDPDAPEPPPPLIFGFVHHHALPYRDAKSKWYLPRWLFPDDVLPDFVSGTAYVMSRPALEHLYSVALNTPLLPLEDVFLTGVVGGSRLGIPRVHISRFWPHNTVLKPPKTMDHPCLYHHMLAMHHFTAEKLRHLWNPLMRLQPARQCDTYLMRFLGRLFSPGSYQVVTDDPW</sequence>
<dbReference type="PANTHER" id="PTHR11214">
    <property type="entry name" value="BETA-1,3-N-ACETYLGLUCOSAMINYLTRANSFERASE"/>
    <property type="match status" value="1"/>
</dbReference>
<dbReference type="GO" id="GO:0000139">
    <property type="term" value="C:Golgi membrane"/>
    <property type="evidence" value="ECO:0007669"/>
    <property type="project" value="UniProtKB-SubCell"/>
</dbReference>
<keyword evidence="7 10" id="KW-1133">Transmembrane helix</keyword>